<evidence type="ECO:0000256" key="1">
    <source>
        <dbReference type="SAM" id="Phobius"/>
    </source>
</evidence>
<sequence length="369" mass="42162">MTTQQKLLTTPQRLMSLDALRGFDMFLIAGAENMTRLSAEYTDWEFLKRIETEFHHPQWNGFTFFDLIFPLFMFLAGVSFTFSLNKRIERGEGLWTLHVHVFTRGCSLILLGAICNGLLSLEFDNVIYCSVLGRIGLGYMVGALLAMHIKNWAGRLVCCASILLGYWAVMTLIPVPGYGAGDLTPGHTLASYIDRMFMPGRLYATDRDPNGLLATIPSVVNVLAGIMTGDLIRKTDRSGYEKVGIMFLIGIVSWLIGQSWDSQFPINKNLWSSSFVMVTIGWSLMSLALFYLIIDVWKIRAWAFVFVVIGMNPLLIYVAQQFIAFRDIAHLLLHDEQSKLHPLFIEVIMFSMKWGILYYLYRKRIFWRV</sequence>
<keyword evidence="1" id="KW-1133">Transmembrane helix</keyword>
<feature type="transmembrane region" description="Helical" evidence="1">
    <location>
        <begin position="97"/>
        <end position="119"/>
    </location>
</feature>
<organism evidence="2 3">
    <name type="scientific">Symmachiella macrocystis</name>
    <dbReference type="NCBI Taxonomy" id="2527985"/>
    <lineage>
        <taxon>Bacteria</taxon>
        <taxon>Pseudomonadati</taxon>
        <taxon>Planctomycetota</taxon>
        <taxon>Planctomycetia</taxon>
        <taxon>Planctomycetales</taxon>
        <taxon>Planctomycetaceae</taxon>
        <taxon>Symmachiella</taxon>
    </lineage>
</organism>
<proteinExistence type="predicted"/>
<dbReference type="OrthoDB" id="9788724at2"/>
<feature type="transmembrane region" description="Helical" evidence="1">
    <location>
        <begin position="301"/>
        <end position="323"/>
    </location>
</feature>
<protein>
    <submittedName>
        <fullName evidence="2">Uncharacterized protein</fullName>
    </submittedName>
</protein>
<dbReference type="EMBL" id="SJPP01000002">
    <property type="protein sequence ID" value="TWU08617.1"/>
    <property type="molecule type" value="Genomic_DNA"/>
</dbReference>
<comment type="caution">
    <text evidence="2">The sequence shown here is derived from an EMBL/GenBank/DDBJ whole genome shotgun (WGS) entry which is preliminary data.</text>
</comment>
<feature type="transmembrane region" description="Helical" evidence="1">
    <location>
        <begin position="211"/>
        <end position="231"/>
    </location>
</feature>
<feature type="transmembrane region" description="Helical" evidence="1">
    <location>
        <begin position="343"/>
        <end position="361"/>
    </location>
</feature>
<feature type="transmembrane region" description="Helical" evidence="1">
    <location>
        <begin position="272"/>
        <end position="294"/>
    </location>
</feature>
<keyword evidence="1" id="KW-0472">Membrane</keyword>
<dbReference type="AlphaFoldDB" id="A0A5C6BA77"/>
<feature type="transmembrane region" description="Helical" evidence="1">
    <location>
        <begin position="243"/>
        <end position="260"/>
    </location>
</feature>
<feature type="transmembrane region" description="Helical" evidence="1">
    <location>
        <begin position="152"/>
        <end position="173"/>
    </location>
</feature>
<name>A0A5C6BA77_9PLAN</name>
<dbReference type="PANTHER" id="PTHR31061:SF24">
    <property type="entry name" value="LD22376P"/>
    <property type="match status" value="1"/>
</dbReference>
<evidence type="ECO:0000313" key="3">
    <source>
        <dbReference type="Proteomes" id="UP000320735"/>
    </source>
</evidence>
<keyword evidence="1" id="KW-0812">Transmembrane</keyword>
<reference evidence="2 3" key="1">
    <citation type="submission" date="2019-02" db="EMBL/GenBank/DDBJ databases">
        <title>Deep-cultivation of Planctomycetes and their phenomic and genomic characterization uncovers novel biology.</title>
        <authorList>
            <person name="Wiegand S."/>
            <person name="Jogler M."/>
            <person name="Boedeker C."/>
            <person name="Pinto D."/>
            <person name="Vollmers J."/>
            <person name="Rivas-Marin E."/>
            <person name="Kohn T."/>
            <person name="Peeters S.H."/>
            <person name="Heuer A."/>
            <person name="Rast P."/>
            <person name="Oberbeckmann S."/>
            <person name="Bunk B."/>
            <person name="Jeske O."/>
            <person name="Meyerdierks A."/>
            <person name="Storesund J.E."/>
            <person name="Kallscheuer N."/>
            <person name="Luecker S."/>
            <person name="Lage O.M."/>
            <person name="Pohl T."/>
            <person name="Merkel B.J."/>
            <person name="Hornburger P."/>
            <person name="Mueller R.-W."/>
            <person name="Bruemmer F."/>
            <person name="Labrenz M."/>
            <person name="Spormann A.M."/>
            <person name="Op Den Camp H."/>
            <person name="Overmann J."/>
            <person name="Amann R."/>
            <person name="Jetten M.S.M."/>
            <person name="Mascher T."/>
            <person name="Medema M.H."/>
            <person name="Devos D.P."/>
            <person name="Kaster A.-K."/>
            <person name="Ovreas L."/>
            <person name="Rohde M."/>
            <person name="Galperin M.Y."/>
            <person name="Jogler C."/>
        </authorList>
    </citation>
    <scope>NUCLEOTIDE SEQUENCE [LARGE SCALE GENOMIC DNA]</scope>
    <source>
        <strain evidence="2 3">CA54</strain>
    </source>
</reference>
<dbReference type="Proteomes" id="UP000320735">
    <property type="component" value="Unassembled WGS sequence"/>
</dbReference>
<keyword evidence="3" id="KW-1185">Reference proteome</keyword>
<gene>
    <name evidence="2" type="ORF">CA54_38510</name>
</gene>
<accession>A0A5C6BA77</accession>
<feature type="transmembrane region" description="Helical" evidence="1">
    <location>
        <begin position="125"/>
        <end position="145"/>
    </location>
</feature>
<evidence type="ECO:0000313" key="2">
    <source>
        <dbReference type="EMBL" id="TWU08617.1"/>
    </source>
</evidence>
<dbReference type="PANTHER" id="PTHR31061">
    <property type="entry name" value="LD22376P"/>
    <property type="match status" value="1"/>
</dbReference>
<feature type="transmembrane region" description="Helical" evidence="1">
    <location>
        <begin position="67"/>
        <end position="85"/>
    </location>
</feature>